<dbReference type="InterPro" id="IPR011635">
    <property type="entry name" value="CARDB"/>
</dbReference>
<dbReference type="InterPro" id="IPR026453">
    <property type="entry name" value="PGF_pre_PGF"/>
</dbReference>
<name>A0A1Q6DXZ6_METT1</name>
<feature type="domain" description="PKD" evidence="3">
    <location>
        <begin position="222"/>
        <end position="302"/>
    </location>
</feature>
<protein>
    <submittedName>
        <fullName evidence="4">Cell surface protein</fullName>
    </submittedName>
</protein>
<proteinExistence type="predicted"/>
<dbReference type="AlphaFoldDB" id="A0A1Q6DXZ6"/>
<dbReference type="Pfam" id="PF18911">
    <property type="entry name" value="PKD_4"/>
    <property type="match status" value="1"/>
</dbReference>
<dbReference type="InterPro" id="IPR035986">
    <property type="entry name" value="PKD_dom_sf"/>
</dbReference>
<dbReference type="InterPro" id="IPR013783">
    <property type="entry name" value="Ig-like_fold"/>
</dbReference>
<dbReference type="SMART" id="SM00089">
    <property type="entry name" value="PKD"/>
    <property type="match status" value="2"/>
</dbReference>
<keyword evidence="2" id="KW-0812">Transmembrane</keyword>
<sequence length="852" mass="92701">MKSRIFYFFILFFPVAALVCSPVLGVPQTPHAFHGQLDVVDGDGNEVEAPAGVEVSAIVGEDVRGSKITEYQGSYGEPYPEVSHLVVQGENISDGDEISFFVNSVDTGQDYGFDSGAVTELNLTVQDSTSPSNLELTSPASGSYVGDSLVSFDWTDATDNLSGLSNYTLSVDGEEVATVDKGSSSFSYELSEGSHTWSVVATDRLGNSVQSSQRSFTVDLTAPEAPSLDDISVVTGESFSLSAADASDNFEINSITWDFEDGPTLTGEQVSHSYGSTGTYIVELVVVDNAGNSDTTTLRVDVNSQTPPAPTPDQGPVADAGGPYTVDEGNSITLNGGDSSSPEGGELNYSWSIIDDPTDEAELSDSDLATPVFDAPDVRAEAVQVEVELTVTDENGETSVDTAYITVASTGYIEVDEITPNVGKEIDLGDRVFLSMDVDVSEVVRDVVFNSRESNTGPSDTGVPGRDVYRFLDLSHENVNDEQIDSVSFTFRVEKSWLDERTDDYNDIKLYRYDDGDWQKLYTEVTDQDSSYVYYESNSPGLSVFSVSLAESNIEVEDLSVVSKPVAGESFKLNVTLTNNGDLKGSIDLKVYLDNDLKITRSVEVNAGEEKTESFELTVDSKGTHEIEVHDLTKSIEIKSPIKVSEINLRDKIEINKESEAAINLTNPSNQSSTKEIQIKLDEETLETREVTLNPEEAKTIKVDFTVEELGEHTISVGELIREFEVQKQLIEEDLNVEVLTDTPIATGEEVRINVQAEGEPVNDAILTTSTSTATTNENGVATLQFNDPGQKTITITKDNKETDTKIIDYEPTQTNLTITGAMIQTWMVIAIVFAVLLLISVTYIYKDYKNK</sequence>
<dbReference type="Pfam" id="PF07705">
    <property type="entry name" value="CARDB"/>
    <property type="match status" value="1"/>
</dbReference>
<dbReference type="CDD" id="cd00146">
    <property type="entry name" value="PKD"/>
    <property type="match status" value="2"/>
</dbReference>
<feature type="region of interest" description="Disordered" evidence="1">
    <location>
        <begin position="300"/>
        <end position="320"/>
    </location>
</feature>
<keyword evidence="5" id="KW-1185">Reference proteome</keyword>
<gene>
    <name evidence="4" type="ORF">BTN85_1743</name>
</gene>
<comment type="caution">
    <text evidence="4">The sequence shown here is derived from an EMBL/GenBank/DDBJ whole genome shotgun (WGS) entry which is preliminary data.</text>
</comment>
<organism evidence="4 5">
    <name type="scientific">Methanohalarchaeum thermophilum</name>
    <dbReference type="NCBI Taxonomy" id="1903181"/>
    <lineage>
        <taxon>Archaea</taxon>
        <taxon>Methanobacteriati</taxon>
        <taxon>Methanobacteriota</taxon>
        <taxon>Methanonatronarchaeia</taxon>
        <taxon>Methanonatronarchaeales</taxon>
        <taxon>Methanonatronarchaeaceae</taxon>
        <taxon>Candidatus Methanohalarchaeum</taxon>
    </lineage>
</organism>
<dbReference type="NCBIfam" id="TIGR04213">
    <property type="entry name" value="PGF_pre_PGF"/>
    <property type="match status" value="1"/>
</dbReference>
<evidence type="ECO:0000256" key="2">
    <source>
        <dbReference type="SAM" id="Phobius"/>
    </source>
</evidence>
<evidence type="ECO:0000313" key="4">
    <source>
        <dbReference type="EMBL" id="OKY79235.1"/>
    </source>
</evidence>
<keyword evidence="2" id="KW-0472">Membrane</keyword>
<dbReference type="PROSITE" id="PS50093">
    <property type="entry name" value="PKD"/>
    <property type="match status" value="1"/>
</dbReference>
<feature type="transmembrane region" description="Helical" evidence="2">
    <location>
        <begin position="827"/>
        <end position="846"/>
    </location>
</feature>
<dbReference type="STRING" id="1903181.BTN85_1743"/>
<dbReference type="Pfam" id="PF22352">
    <property type="entry name" value="K319L-like_PKD"/>
    <property type="match status" value="1"/>
</dbReference>
<dbReference type="InterPro" id="IPR000601">
    <property type="entry name" value="PKD_dom"/>
</dbReference>
<reference evidence="4" key="1">
    <citation type="submission" date="2016-12" db="EMBL/GenBank/DDBJ databases">
        <title>Discovery of methanogenic haloarchaea.</title>
        <authorList>
            <person name="Sorokin D.Y."/>
            <person name="Makarova K.S."/>
            <person name="Abbas B."/>
            <person name="Ferrer M."/>
            <person name="Golyshin P.N."/>
        </authorList>
    </citation>
    <scope>NUCLEOTIDE SEQUENCE [LARGE SCALE GENOMIC DNA]</scope>
    <source>
        <strain evidence="4">HMET1</strain>
    </source>
</reference>
<dbReference type="Proteomes" id="UP000185744">
    <property type="component" value="Unassembled WGS sequence"/>
</dbReference>
<evidence type="ECO:0000256" key="1">
    <source>
        <dbReference type="SAM" id="MobiDB-lite"/>
    </source>
</evidence>
<dbReference type="InterPro" id="IPR022409">
    <property type="entry name" value="PKD/Chitinase_dom"/>
</dbReference>
<evidence type="ECO:0000313" key="5">
    <source>
        <dbReference type="Proteomes" id="UP000185744"/>
    </source>
</evidence>
<dbReference type="EMBL" id="MSDW01000001">
    <property type="protein sequence ID" value="OKY79235.1"/>
    <property type="molecule type" value="Genomic_DNA"/>
</dbReference>
<evidence type="ECO:0000259" key="3">
    <source>
        <dbReference type="PROSITE" id="PS50093"/>
    </source>
</evidence>
<keyword evidence="2" id="KW-1133">Transmembrane helix</keyword>
<dbReference type="Gene3D" id="2.60.40.10">
    <property type="entry name" value="Immunoglobulins"/>
    <property type="match status" value="4"/>
</dbReference>
<accession>A0A1Q6DXZ6</accession>
<dbReference type="SUPFAM" id="SSF49299">
    <property type="entry name" value="PKD domain"/>
    <property type="match status" value="1"/>
</dbReference>
<dbReference type="InParanoid" id="A0A1Q6DXZ6"/>